<evidence type="ECO:0008006" key="3">
    <source>
        <dbReference type="Google" id="ProtNLM"/>
    </source>
</evidence>
<keyword evidence="2" id="KW-1185">Reference proteome</keyword>
<accession>A0A2K9LUS9</accession>
<gene>
    <name evidence="1" type="ORF">SMONO_v1c05310</name>
</gene>
<evidence type="ECO:0000313" key="1">
    <source>
        <dbReference type="EMBL" id="AUM62780.1"/>
    </source>
</evidence>
<reference evidence="1 2" key="1">
    <citation type="submission" date="2017-12" db="EMBL/GenBank/DDBJ databases">
        <title>Complete genome sequence of Spiroplasma monobiae MQ-1 (ATCC 33825).</title>
        <authorList>
            <person name="Tsai Y.-M."/>
            <person name="Lo W.-S."/>
            <person name="Wu P.-S."/>
            <person name="Cho S.-T."/>
            <person name="Kuo C.-H."/>
        </authorList>
    </citation>
    <scope>NUCLEOTIDE SEQUENCE [LARGE SCALE GENOMIC DNA]</scope>
    <source>
        <strain evidence="1 2">MQ-1</strain>
    </source>
</reference>
<proteinExistence type="predicted"/>
<name>A0A2K9LUS9_SPISQ</name>
<evidence type="ECO:0000313" key="2">
    <source>
        <dbReference type="Proteomes" id="UP000234790"/>
    </source>
</evidence>
<dbReference type="KEGG" id="smoo:SMONO_v1c05310"/>
<organism evidence="1 2">
    <name type="scientific">Spiroplasma monobiae MQ-1</name>
    <dbReference type="NCBI Taxonomy" id="1336748"/>
    <lineage>
        <taxon>Bacteria</taxon>
        <taxon>Bacillati</taxon>
        <taxon>Mycoplasmatota</taxon>
        <taxon>Mollicutes</taxon>
        <taxon>Entomoplasmatales</taxon>
        <taxon>Spiroplasmataceae</taxon>
        <taxon>Spiroplasma</taxon>
    </lineage>
</organism>
<sequence>MECNKDCKDCGCGCAFDDNCSECQMCANDKNHG</sequence>
<dbReference type="Proteomes" id="UP000234790">
    <property type="component" value="Chromosome"/>
</dbReference>
<dbReference type="EMBL" id="CP025543">
    <property type="protein sequence ID" value="AUM62780.1"/>
    <property type="molecule type" value="Genomic_DNA"/>
</dbReference>
<protein>
    <recommendedName>
        <fullName evidence="3">Metallothionein</fullName>
    </recommendedName>
</protein>
<dbReference type="AlphaFoldDB" id="A0A2K9LUS9"/>